<gene>
    <name evidence="2" type="ORF">SAMN02746062_02210</name>
</gene>
<accession>A0A286ENT3</accession>
<evidence type="ECO:0000313" key="2">
    <source>
        <dbReference type="EMBL" id="SOD72556.1"/>
    </source>
</evidence>
<reference evidence="2 3" key="1">
    <citation type="submission" date="2017-09" db="EMBL/GenBank/DDBJ databases">
        <authorList>
            <person name="Ehlers B."/>
            <person name="Leendertz F.H."/>
        </authorList>
    </citation>
    <scope>NUCLEOTIDE SEQUENCE [LARGE SCALE GENOMIC DNA]</scope>
    <source>
        <strain evidence="2 3">DSM 16848</strain>
    </source>
</reference>
<sequence length="144" mass="16666">MHYDHITFHLDADYPADLPAHHATHHMGFYFAWAVSQNLHSEAAAKLPQFDLLQGGLISGSIFVLNQLGGGIDETCFNDLGKRFTQFYYHDDDEGYGHFLNDYFNTLNLKDESEFYRTEDNAENQQRLNQTFQAAFEQWQHSLA</sequence>
<proteinExistence type="predicted"/>
<evidence type="ECO:0000259" key="1">
    <source>
        <dbReference type="Pfam" id="PF25191"/>
    </source>
</evidence>
<dbReference type="OrthoDB" id="4827574at2"/>
<protein>
    <recommendedName>
        <fullName evidence="1">DUF7832 domain-containing protein</fullName>
    </recommendedName>
</protein>
<dbReference type="RefSeq" id="WP_097115157.1">
    <property type="nucleotide sequence ID" value="NZ_CP083931.1"/>
</dbReference>
<dbReference type="InterPro" id="IPR057154">
    <property type="entry name" value="DUF7832"/>
</dbReference>
<dbReference type="AlphaFoldDB" id="A0A286ENT3"/>
<dbReference type="Pfam" id="PF25191">
    <property type="entry name" value="DUF7832"/>
    <property type="match status" value="1"/>
</dbReference>
<dbReference type="Proteomes" id="UP000219669">
    <property type="component" value="Unassembled WGS sequence"/>
</dbReference>
<feature type="domain" description="DUF7832" evidence="1">
    <location>
        <begin position="3"/>
        <end position="114"/>
    </location>
</feature>
<organism evidence="2 3">
    <name type="scientific">Alysiella filiformis DSM 16848</name>
    <dbReference type="NCBI Taxonomy" id="1120981"/>
    <lineage>
        <taxon>Bacteria</taxon>
        <taxon>Pseudomonadati</taxon>
        <taxon>Pseudomonadota</taxon>
        <taxon>Betaproteobacteria</taxon>
        <taxon>Neisseriales</taxon>
        <taxon>Neisseriaceae</taxon>
        <taxon>Alysiella</taxon>
    </lineage>
</organism>
<evidence type="ECO:0000313" key="3">
    <source>
        <dbReference type="Proteomes" id="UP000219669"/>
    </source>
</evidence>
<name>A0A286ENT3_9NEIS</name>
<keyword evidence="3" id="KW-1185">Reference proteome</keyword>
<dbReference type="EMBL" id="OCNF01000031">
    <property type="protein sequence ID" value="SOD72556.1"/>
    <property type="molecule type" value="Genomic_DNA"/>
</dbReference>